<dbReference type="InterPro" id="IPR029058">
    <property type="entry name" value="AB_hydrolase_fold"/>
</dbReference>
<dbReference type="PANTHER" id="PTHR32268:SF11">
    <property type="entry name" value="HOMOSERINE O-ACETYLTRANSFERASE"/>
    <property type="match status" value="1"/>
</dbReference>
<dbReference type="GO" id="GO:0004414">
    <property type="term" value="F:homoserine O-acetyltransferase activity"/>
    <property type="evidence" value="ECO:0007669"/>
    <property type="project" value="TreeGrafter"/>
</dbReference>
<dbReference type="GO" id="GO:0009086">
    <property type="term" value="P:methionine biosynthetic process"/>
    <property type="evidence" value="ECO:0007669"/>
    <property type="project" value="TreeGrafter"/>
</dbReference>
<dbReference type="KEGG" id="mmil:sm9_0649"/>
<name>A0A0U3CS17_9EURY</name>
<dbReference type="GO" id="GO:0009092">
    <property type="term" value="P:homoserine metabolic process"/>
    <property type="evidence" value="ECO:0007669"/>
    <property type="project" value="TreeGrafter"/>
</dbReference>
<evidence type="ECO:0000313" key="2">
    <source>
        <dbReference type="Proteomes" id="UP000067738"/>
    </source>
</evidence>
<dbReference type="RefSeq" id="WP_058738769.1">
    <property type="nucleotide sequence ID" value="NZ_CP011266.1"/>
</dbReference>
<dbReference type="Proteomes" id="UP000067738">
    <property type="component" value="Chromosome"/>
</dbReference>
<dbReference type="Gene3D" id="3.40.50.1820">
    <property type="entry name" value="alpha/beta hydrolase"/>
    <property type="match status" value="1"/>
</dbReference>
<organism evidence="1 2">
    <name type="scientific">Methanobrevibacter millerae</name>
    <dbReference type="NCBI Taxonomy" id="230361"/>
    <lineage>
        <taxon>Archaea</taxon>
        <taxon>Methanobacteriati</taxon>
        <taxon>Methanobacteriota</taxon>
        <taxon>Methanomada group</taxon>
        <taxon>Methanobacteria</taxon>
        <taxon>Methanobacteriales</taxon>
        <taxon>Methanobacteriaceae</taxon>
        <taxon>Methanobrevibacter</taxon>
    </lineage>
</organism>
<keyword evidence="2" id="KW-1185">Reference proteome</keyword>
<sequence length="321" mass="37821">MDLLKHDNCILENFKFQNGAVLENVNVAYSTMGKPKYDDEGKITNLILLSHSYEESFESYWGKDIILSEDFLFDRKDYFFVIIIPLGIPDSCSPSLTKLNHNFPKYTFEDRVNFKRQFLKEKFDFTKIHAILANSVGGYESLVWAYMYPDDMELLIVLSVTYRIRGDNYIVALSIKEIIESNENFYDEIYDNSLIKMMLPLFKLCYINSIPKNKLFYSDHDEIDMFLADFEDRSLFRDIYDFYYVNELLINYDIEDKLSNVKAKTLVIGDTNHIYYDFETDILPFKELIKDSTVVSVCLERNVDENGDFSDYLNSLKNFLN</sequence>
<proteinExistence type="predicted"/>
<evidence type="ECO:0000313" key="1">
    <source>
        <dbReference type="EMBL" id="ALT68447.1"/>
    </source>
</evidence>
<dbReference type="EMBL" id="CP011266">
    <property type="protein sequence ID" value="ALT68447.1"/>
    <property type="molecule type" value="Genomic_DNA"/>
</dbReference>
<dbReference type="AlphaFoldDB" id="A0A0U3CS17"/>
<dbReference type="SUPFAM" id="SSF53474">
    <property type="entry name" value="alpha/beta-Hydrolases"/>
    <property type="match status" value="1"/>
</dbReference>
<accession>A0A0U3CS17</accession>
<protein>
    <submittedName>
        <fullName evidence="1">Homoserine O-acetyltransferase MetX3</fullName>
    </submittedName>
</protein>
<gene>
    <name evidence="1" type="primary">metX3</name>
    <name evidence="1" type="ORF">sm9_0649</name>
</gene>
<dbReference type="InterPro" id="IPR008220">
    <property type="entry name" value="HAT_MetX-like"/>
</dbReference>
<dbReference type="PANTHER" id="PTHR32268">
    <property type="entry name" value="HOMOSERINE O-ACETYLTRANSFERASE"/>
    <property type="match status" value="1"/>
</dbReference>
<dbReference type="OrthoDB" id="78235at2157"/>
<dbReference type="PATRIC" id="fig|230361.4.peg.672"/>
<reference evidence="1 2" key="1">
    <citation type="submission" date="2015-04" db="EMBL/GenBank/DDBJ databases">
        <title>The complete genome sequence of the rumen methanogen Methanobrevibacter millerae SM9.</title>
        <authorList>
            <person name="Leahy S.C."/>
            <person name="Kelly W.J."/>
            <person name="Pacheco D.M."/>
            <person name="Li D."/>
            <person name="Altermann E."/>
            <person name="Attwood G.T."/>
        </authorList>
    </citation>
    <scope>NUCLEOTIDE SEQUENCE [LARGE SCALE GENOMIC DNA]</scope>
    <source>
        <strain evidence="1 2">SM9</strain>
    </source>
</reference>
<dbReference type="GeneID" id="26735624"/>
<keyword evidence="1" id="KW-0808">Transferase</keyword>